<evidence type="ECO:0000313" key="1">
    <source>
        <dbReference type="EMBL" id="EFX76176.1"/>
    </source>
</evidence>
<keyword evidence="2" id="KW-1185">Reference proteome</keyword>
<organism evidence="1 2">
    <name type="scientific">Daphnia pulex</name>
    <name type="common">Water flea</name>
    <dbReference type="NCBI Taxonomy" id="6669"/>
    <lineage>
        <taxon>Eukaryota</taxon>
        <taxon>Metazoa</taxon>
        <taxon>Ecdysozoa</taxon>
        <taxon>Arthropoda</taxon>
        <taxon>Crustacea</taxon>
        <taxon>Branchiopoda</taxon>
        <taxon>Diplostraca</taxon>
        <taxon>Cladocera</taxon>
        <taxon>Anomopoda</taxon>
        <taxon>Daphniidae</taxon>
        <taxon>Daphnia</taxon>
    </lineage>
</organism>
<dbReference type="InParanoid" id="E9GWJ3"/>
<protein>
    <submittedName>
        <fullName evidence="1">Uncharacterized protein</fullName>
    </submittedName>
</protein>
<dbReference type="EMBL" id="GL732570">
    <property type="protein sequence ID" value="EFX76176.1"/>
    <property type="molecule type" value="Genomic_DNA"/>
</dbReference>
<dbReference type="AlphaFoldDB" id="E9GWJ3"/>
<name>E9GWJ3_DAPPU</name>
<sequence>MASNPLPEYETVRSKRTLVFLCERKLGFSSKLADDHFDKFLKAVEWSEPKGGRGDSQHAAGFYRQRIPAGDIVLLAMRRPTSIYIGQQDLVNLSDMEWLCPTCATPAMLGKLYLSEDRFLLAMEYCRAVNDFSIYFDVCRQAKKIRDWETLANFLTNFTGRCSLLDLHGLYALSRVSNLEELRRVLSVASLQHSDITDLAMTIELESYCHRDSVTFTAHLRDAVDTACVGD</sequence>
<dbReference type="HOGENOM" id="CLU_1200902_0_0_1"/>
<accession>E9GWJ3</accession>
<reference evidence="1 2" key="1">
    <citation type="journal article" date="2011" name="Science">
        <title>The ecoresponsive genome of Daphnia pulex.</title>
        <authorList>
            <person name="Colbourne J.K."/>
            <person name="Pfrender M.E."/>
            <person name="Gilbert D."/>
            <person name="Thomas W.K."/>
            <person name="Tucker A."/>
            <person name="Oakley T.H."/>
            <person name="Tokishita S."/>
            <person name="Aerts A."/>
            <person name="Arnold G.J."/>
            <person name="Basu M.K."/>
            <person name="Bauer D.J."/>
            <person name="Caceres C.E."/>
            <person name="Carmel L."/>
            <person name="Casola C."/>
            <person name="Choi J.H."/>
            <person name="Detter J.C."/>
            <person name="Dong Q."/>
            <person name="Dusheyko S."/>
            <person name="Eads B.D."/>
            <person name="Frohlich T."/>
            <person name="Geiler-Samerotte K.A."/>
            <person name="Gerlach D."/>
            <person name="Hatcher P."/>
            <person name="Jogdeo S."/>
            <person name="Krijgsveld J."/>
            <person name="Kriventseva E.V."/>
            <person name="Kultz D."/>
            <person name="Laforsch C."/>
            <person name="Lindquist E."/>
            <person name="Lopez J."/>
            <person name="Manak J.R."/>
            <person name="Muller J."/>
            <person name="Pangilinan J."/>
            <person name="Patwardhan R.P."/>
            <person name="Pitluck S."/>
            <person name="Pritham E.J."/>
            <person name="Rechtsteiner A."/>
            <person name="Rho M."/>
            <person name="Rogozin I.B."/>
            <person name="Sakarya O."/>
            <person name="Salamov A."/>
            <person name="Schaack S."/>
            <person name="Shapiro H."/>
            <person name="Shiga Y."/>
            <person name="Skalitzky C."/>
            <person name="Smith Z."/>
            <person name="Souvorov A."/>
            <person name="Sung W."/>
            <person name="Tang Z."/>
            <person name="Tsuchiya D."/>
            <person name="Tu H."/>
            <person name="Vos H."/>
            <person name="Wang M."/>
            <person name="Wolf Y.I."/>
            <person name="Yamagata H."/>
            <person name="Yamada T."/>
            <person name="Ye Y."/>
            <person name="Shaw J.R."/>
            <person name="Andrews J."/>
            <person name="Crease T.J."/>
            <person name="Tang H."/>
            <person name="Lucas S.M."/>
            <person name="Robertson H.M."/>
            <person name="Bork P."/>
            <person name="Koonin E.V."/>
            <person name="Zdobnov E.M."/>
            <person name="Grigoriev I.V."/>
            <person name="Lynch M."/>
            <person name="Boore J.L."/>
        </authorList>
    </citation>
    <scope>NUCLEOTIDE SEQUENCE [LARGE SCALE GENOMIC DNA]</scope>
</reference>
<proteinExistence type="predicted"/>
<evidence type="ECO:0000313" key="2">
    <source>
        <dbReference type="Proteomes" id="UP000000305"/>
    </source>
</evidence>
<dbReference type="KEGG" id="dpx:DAPPUDRAFT_107260"/>
<gene>
    <name evidence="1" type="ORF">DAPPUDRAFT_107260</name>
</gene>
<dbReference type="Proteomes" id="UP000000305">
    <property type="component" value="Unassembled WGS sequence"/>
</dbReference>